<dbReference type="eggNOG" id="KOG0715">
    <property type="taxonomic scope" value="Eukaryota"/>
</dbReference>
<dbReference type="InParanoid" id="A0A1D6KXL7"/>
<organism evidence="2">
    <name type="scientific">Zea mays</name>
    <name type="common">Maize</name>
    <dbReference type="NCBI Taxonomy" id="4577"/>
    <lineage>
        <taxon>Eukaryota</taxon>
        <taxon>Viridiplantae</taxon>
        <taxon>Streptophyta</taxon>
        <taxon>Embryophyta</taxon>
        <taxon>Tracheophyta</taxon>
        <taxon>Spermatophyta</taxon>
        <taxon>Magnoliopsida</taxon>
        <taxon>Liliopsida</taxon>
        <taxon>Poales</taxon>
        <taxon>Poaceae</taxon>
        <taxon>PACMAD clade</taxon>
        <taxon>Panicoideae</taxon>
        <taxon>Andropogonodae</taxon>
        <taxon>Andropogoneae</taxon>
        <taxon>Tripsacinae</taxon>
        <taxon>Zea</taxon>
    </lineage>
</organism>
<feature type="compositionally biased region" description="Polar residues" evidence="1">
    <location>
        <begin position="1"/>
        <end position="18"/>
    </location>
</feature>
<dbReference type="AlphaFoldDB" id="A0A1D6KXL7"/>
<feature type="region of interest" description="Disordered" evidence="1">
    <location>
        <begin position="1"/>
        <end position="43"/>
    </location>
</feature>
<sequence>MNPTSAMPSAPFRSQISASPGLPGVLPSSRADALRRRRTGSGRSRLLRRTGLARGCGGQRDAQPAANMPLTKHLRVAIIDSNPALKSRSYLGKNSIPDSRLYFNFQRYLDLSLSLYVQVSYRLQGVGTSTLLYRLQQPPTDFFLCSASGRYTVYGLIVTQYGDLEDPISLLRNRESKQTISYSKHIYQLTTSDQSLDTVLRFSALPPVPIVNYFRVFIVNSKLLTDTSCFTVYHICRRIADLLMCLALRLLLQPSWVRQIPINKKNKKDSY</sequence>
<gene>
    <name evidence="2" type="ORF">ZEAMMB73_Zm00001d033305</name>
</gene>
<protein>
    <submittedName>
        <fullName evidence="2">Uncharacterized protein</fullName>
    </submittedName>
</protein>
<accession>A0A1D6KXL7</accession>
<proteinExistence type="predicted"/>
<dbReference type="EMBL" id="CM007647">
    <property type="protein sequence ID" value="ONM07194.1"/>
    <property type="molecule type" value="Genomic_DNA"/>
</dbReference>
<evidence type="ECO:0000313" key="2">
    <source>
        <dbReference type="EMBL" id="ONM07194.1"/>
    </source>
</evidence>
<evidence type="ECO:0000256" key="1">
    <source>
        <dbReference type="SAM" id="MobiDB-lite"/>
    </source>
</evidence>
<reference evidence="2" key="1">
    <citation type="submission" date="2015-12" db="EMBL/GenBank/DDBJ databases">
        <title>Update maize B73 reference genome by single molecule sequencing technologies.</title>
        <authorList>
            <consortium name="Maize Genome Sequencing Project"/>
            <person name="Ware D."/>
        </authorList>
    </citation>
    <scope>NUCLEOTIDE SEQUENCE [LARGE SCALE GENOMIC DNA]</scope>
    <source>
        <tissue evidence="2">Seedling</tissue>
    </source>
</reference>
<dbReference type="STRING" id="4577.A0A1D6KXL7"/>
<dbReference type="PaxDb" id="4577-GRMZM2G067989_P02"/>
<name>A0A1D6KXL7_MAIZE</name>